<dbReference type="InterPro" id="IPR010520">
    <property type="entry name" value="FrsA-like"/>
</dbReference>
<dbReference type="RefSeq" id="WP_201954172.1">
    <property type="nucleotide sequence ID" value="NZ_JAERRJ010000012.1"/>
</dbReference>
<comment type="similarity">
    <text evidence="1">Belongs to the AB hydrolase superfamily.</text>
</comment>
<dbReference type="PANTHER" id="PTHR22946:SF12">
    <property type="entry name" value="CONIDIAL PIGMENT BIOSYNTHESIS PROTEIN AYG1 (AFU_ORTHOLOGUE AFUA_2G17550)"/>
    <property type="match status" value="1"/>
</dbReference>
<dbReference type="GO" id="GO:0016787">
    <property type="term" value="F:hydrolase activity"/>
    <property type="evidence" value="ECO:0007669"/>
    <property type="project" value="UniProtKB-KW"/>
</dbReference>
<dbReference type="InterPro" id="IPR029058">
    <property type="entry name" value="AB_hydrolase_fold"/>
</dbReference>
<evidence type="ECO:0000256" key="1">
    <source>
        <dbReference type="ARBA" id="ARBA00008645"/>
    </source>
</evidence>
<reference evidence="3 4" key="1">
    <citation type="submission" date="2021-01" db="EMBL/GenBank/DDBJ databases">
        <title>WGS of actinomycetes isolated from Thailand.</title>
        <authorList>
            <person name="Thawai C."/>
        </authorList>
    </citation>
    <scope>NUCLEOTIDE SEQUENCE [LARGE SCALE GENOMIC DNA]</scope>
    <source>
        <strain evidence="3 4">LPG 2</strain>
    </source>
</reference>
<dbReference type="Pfam" id="PF06500">
    <property type="entry name" value="FrsA-like"/>
    <property type="match status" value="1"/>
</dbReference>
<organism evidence="3 4">
    <name type="scientific">Nocardia acididurans</name>
    <dbReference type="NCBI Taxonomy" id="2802282"/>
    <lineage>
        <taxon>Bacteria</taxon>
        <taxon>Bacillati</taxon>
        <taxon>Actinomycetota</taxon>
        <taxon>Actinomycetes</taxon>
        <taxon>Mycobacteriales</taxon>
        <taxon>Nocardiaceae</taxon>
        <taxon>Nocardia</taxon>
    </lineage>
</organism>
<dbReference type="InterPro" id="IPR050261">
    <property type="entry name" value="FrsA_esterase"/>
</dbReference>
<protein>
    <submittedName>
        <fullName evidence="3">Alpha/beta fold hydrolase</fullName>
    </submittedName>
</protein>
<dbReference type="Proteomes" id="UP000602198">
    <property type="component" value="Unassembled WGS sequence"/>
</dbReference>
<gene>
    <name evidence="3" type="ORF">JK358_29710</name>
</gene>
<accession>A0ABS1ME92</accession>
<name>A0ABS1ME92_9NOCA</name>
<proteinExistence type="inferred from homology"/>
<evidence type="ECO:0000256" key="2">
    <source>
        <dbReference type="ARBA" id="ARBA00022801"/>
    </source>
</evidence>
<evidence type="ECO:0000313" key="4">
    <source>
        <dbReference type="Proteomes" id="UP000602198"/>
    </source>
</evidence>
<keyword evidence="2 3" id="KW-0378">Hydrolase</keyword>
<evidence type="ECO:0000313" key="3">
    <source>
        <dbReference type="EMBL" id="MBL1078589.1"/>
    </source>
</evidence>
<dbReference type="Gene3D" id="3.40.50.1820">
    <property type="entry name" value="alpha/beta hydrolase"/>
    <property type="match status" value="1"/>
</dbReference>
<dbReference type="PANTHER" id="PTHR22946">
    <property type="entry name" value="DIENELACTONE HYDROLASE DOMAIN-CONTAINING PROTEIN-RELATED"/>
    <property type="match status" value="1"/>
</dbReference>
<comment type="caution">
    <text evidence="3">The sequence shown here is derived from an EMBL/GenBank/DDBJ whole genome shotgun (WGS) entry which is preliminary data.</text>
</comment>
<keyword evidence="4" id="KW-1185">Reference proteome</keyword>
<dbReference type="SUPFAM" id="SSF53474">
    <property type="entry name" value="alpha/beta-Hydrolases"/>
    <property type="match status" value="1"/>
</dbReference>
<dbReference type="EMBL" id="JAERRJ010000012">
    <property type="protein sequence ID" value="MBL1078589.1"/>
    <property type="molecule type" value="Genomic_DNA"/>
</dbReference>
<sequence>MSTHLHPAPNIDDIPAEIGGRIRKWADLGSEFGIDGNRIATAVRTAGSPGRPAWVATMTTLGDETYARDRPMEASYWYFMARFPHVLSPAAARAYDRHVSAYLAAARDFEHPLEEVRIPFEDSTFPAYLRLPRHHSGNLAAVVMWGGMDVWKSDLEIHLQAEQLLRLGISVLQIDLPGTGESPVPMSPTAERVPLAAIDFLRNHPAINETRIAVWGLSFGGYLAVKLAALLPDLAGAVNNGGPVHHALTHERFHRLPQGARITLTRLLALDPSTAPATVADRVADLSLITLNLLPTHHHAPLLSINGELDDLIPIEDLYVISEQGIRQDRMIYGTDIHVAGRNWRHHHPLTAAWLAAKTNA</sequence>